<protein>
    <submittedName>
        <fullName evidence="2">Glutamine amidotransferase</fullName>
    </submittedName>
</protein>
<evidence type="ECO:0000313" key="3">
    <source>
        <dbReference type="Proteomes" id="UP000179344"/>
    </source>
</evidence>
<dbReference type="InterPro" id="IPR044992">
    <property type="entry name" value="ChyE-like"/>
</dbReference>
<dbReference type="PANTHER" id="PTHR42695">
    <property type="entry name" value="GLUTAMINE AMIDOTRANSFERASE YLR126C-RELATED"/>
    <property type="match status" value="1"/>
</dbReference>
<dbReference type="SUPFAM" id="SSF52317">
    <property type="entry name" value="Class I glutamine amidotransferase-like"/>
    <property type="match status" value="1"/>
</dbReference>
<dbReference type="InterPro" id="IPR029062">
    <property type="entry name" value="Class_I_gatase-like"/>
</dbReference>
<dbReference type="AlphaFoldDB" id="A0A1F6TGL4"/>
<dbReference type="PROSITE" id="PS51273">
    <property type="entry name" value="GATASE_TYPE_1"/>
    <property type="match status" value="1"/>
</dbReference>
<keyword evidence="2" id="KW-0315">Glutamine amidotransferase</keyword>
<comment type="caution">
    <text evidence="2">The sequence shown here is derived from an EMBL/GenBank/DDBJ whole genome shotgun (WGS) entry which is preliminary data.</text>
</comment>
<sequence length="235" mass="25728">MQEILIFRHAPHEGPGYLADYLDRHGLRHRLVRVDQNDPVPASIAGIPGLVFMGGPMSVNDPLPWIPKALHLIKEAVGANVPVLGHCLGGQLIAKALGGVVTKTPVKEIGWLPVRRVDSPAAAGWLDDLPHEFEVYHWHGETFSIPPGAVRILASRDCANQAFALGKTLAFQCHVEMTAAMVREWAHAGAEEIARADAGATVQAEPQQCVDLEARVERLQRIADKFYARWIQGLK</sequence>
<organism evidence="2 3">
    <name type="scientific">Candidatus Muproteobacteria bacterium RBG_16_65_31</name>
    <dbReference type="NCBI Taxonomy" id="1817759"/>
    <lineage>
        <taxon>Bacteria</taxon>
        <taxon>Pseudomonadati</taxon>
        <taxon>Pseudomonadota</taxon>
        <taxon>Candidatus Muproteobacteria</taxon>
    </lineage>
</organism>
<dbReference type="GO" id="GO:0016740">
    <property type="term" value="F:transferase activity"/>
    <property type="evidence" value="ECO:0007669"/>
    <property type="project" value="UniProtKB-KW"/>
</dbReference>
<dbReference type="FunFam" id="3.40.50.880:FF:000033">
    <property type="entry name" value="Glutamine amidotransferase class-I"/>
    <property type="match status" value="1"/>
</dbReference>
<dbReference type="CDD" id="cd01741">
    <property type="entry name" value="GATase1_1"/>
    <property type="match status" value="1"/>
</dbReference>
<evidence type="ECO:0000313" key="2">
    <source>
        <dbReference type="EMBL" id="OGI44270.1"/>
    </source>
</evidence>
<name>A0A1F6TGL4_9PROT</name>
<evidence type="ECO:0000259" key="1">
    <source>
        <dbReference type="Pfam" id="PF00117"/>
    </source>
</evidence>
<dbReference type="Proteomes" id="UP000179344">
    <property type="component" value="Unassembled WGS sequence"/>
</dbReference>
<feature type="domain" description="Glutamine amidotransferase" evidence="1">
    <location>
        <begin position="18"/>
        <end position="178"/>
    </location>
</feature>
<keyword evidence="2" id="KW-0808">Transferase</keyword>
<dbReference type="Gene3D" id="3.40.50.880">
    <property type="match status" value="1"/>
</dbReference>
<dbReference type="Pfam" id="PF00117">
    <property type="entry name" value="GATase"/>
    <property type="match status" value="1"/>
</dbReference>
<dbReference type="InterPro" id="IPR017926">
    <property type="entry name" value="GATASE"/>
</dbReference>
<reference evidence="2 3" key="1">
    <citation type="journal article" date="2016" name="Nat. Commun.">
        <title>Thousands of microbial genomes shed light on interconnected biogeochemical processes in an aquifer system.</title>
        <authorList>
            <person name="Anantharaman K."/>
            <person name="Brown C.T."/>
            <person name="Hug L.A."/>
            <person name="Sharon I."/>
            <person name="Castelle C.J."/>
            <person name="Probst A.J."/>
            <person name="Thomas B.C."/>
            <person name="Singh A."/>
            <person name="Wilkins M.J."/>
            <person name="Karaoz U."/>
            <person name="Brodie E.L."/>
            <person name="Williams K.H."/>
            <person name="Hubbard S.S."/>
            <person name="Banfield J.F."/>
        </authorList>
    </citation>
    <scope>NUCLEOTIDE SEQUENCE [LARGE SCALE GENOMIC DNA]</scope>
</reference>
<gene>
    <name evidence="2" type="ORF">A2V92_07025</name>
</gene>
<dbReference type="EMBL" id="MFST01000059">
    <property type="protein sequence ID" value="OGI44270.1"/>
    <property type="molecule type" value="Genomic_DNA"/>
</dbReference>
<dbReference type="PANTHER" id="PTHR42695:SF5">
    <property type="entry name" value="GLUTAMINE AMIDOTRANSFERASE YLR126C-RELATED"/>
    <property type="match status" value="1"/>
</dbReference>
<proteinExistence type="predicted"/>
<accession>A0A1F6TGL4</accession>
<dbReference type="GO" id="GO:0005829">
    <property type="term" value="C:cytosol"/>
    <property type="evidence" value="ECO:0007669"/>
    <property type="project" value="TreeGrafter"/>
</dbReference>